<dbReference type="AlphaFoldDB" id="A0AAP0GD64"/>
<reference evidence="2 3" key="1">
    <citation type="journal article" date="2022" name="Nat. Plants">
        <title>Genomes of leafy and leafless Platanthera orchids illuminate the evolution of mycoheterotrophy.</title>
        <authorList>
            <person name="Li M.H."/>
            <person name="Liu K.W."/>
            <person name="Li Z."/>
            <person name="Lu H.C."/>
            <person name="Ye Q.L."/>
            <person name="Zhang D."/>
            <person name="Wang J.Y."/>
            <person name="Li Y.F."/>
            <person name="Zhong Z.M."/>
            <person name="Liu X."/>
            <person name="Yu X."/>
            <person name="Liu D.K."/>
            <person name="Tu X.D."/>
            <person name="Liu B."/>
            <person name="Hao Y."/>
            <person name="Liao X.Y."/>
            <person name="Jiang Y.T."/>
            <person name="Sun W.H."/>
            <person name="Chen J."/>
            <person name="Chen Y.Q."/>
            <person name="Ai Y."/>
            <person name="Zhai J.W."/>
            <person name="Wu S.S."/>
            <person name="Zhou Z."/>
            <person name="Hsiao Y.Y."/>
            <person name="Wu W.L."/>
            <person name="Chen Y.Y."/>
            <person name="Lin Y.F."/>
            <person name="Hsu J.L."/>
            <person name="Li C.Y."/>
            <person name="Wang Z.W."/>
            <person name="Zhao X."/>
            <person name="Zhong W.Y."/>
            <person name="Ma X.K."/>
            <person name="Ma L."/>
            <person name="Huang J."/>
            <person name="Chen G.Z."/>
            <person name="Huang M.Z."/>
            <person name="Huang L."/>
            <person name="Peng D.H."/>
            <person name="Luo Y.B."/>
            <person name="Zou S.Q."/>
            <person name="Chen S.P."/>
            <person name="Lan S."/>
            <person name="Tsai W.C."/>
            <person name="Van de Peer Y."/>
            <person name="Liu Z.J."/>
        </authorList>
    </citation>
    <scope>NUCLEOTIDE SEQUENCE [LARGE SCALE GENOMIC DNA]</scope>
    <source>
        <strain evidence="2">Lor287</strain>
    </source>
</reference>
<gene>
    <name evidence="2" type="ORF">KSP39_PZI003187</name>
</gene>
<sequence length="121" mass="14384">MPRFAEGGRKKAIGHLKEWSLFLEEGRHFWRRLSFLFQVRGSSLFLDEGRRFPYCWLSFLKEWSLFQIVAEYCFDEILLQEISTYVQIVAFLYILGVCVGILHPVYKFGGHLEIFEGLKQR</sequence>
<evidence type="ECO:0000256" key="1">
    <source>
        <dbReference type="SAM" id="Phobius"/>
    </source>
</evidence>
<organism evidence="2 3">
    <name type="scientific">Platanthera zijinensis</name>
    <dbReference type="NCBI Taxonomy" id="2320716"/>
    <lineage>
        <taxon>Eukaryota</taxon>
        <taxon>Viridiplantae</taxon>
        <taxon>Streptophyta</taxon>
        <taxon>Embryophyta</taxon>
        <taxon>Tracheophyta</taxon>
        <taxon>Spermatophyta</taxon>
        <taxon>Magnoliopsida</taxon>
        <taxon>Liliopsida</taxon>
        <taxon>Asparagales</taxon>
        <taxon>Orchidaceae</taxon>
        <taxon>Orchidoideae</taxon>
        <taxon>Orchideae</taxon>
        <taxon>Orchidinae</taxon>
        <taxon>Platanthera</taxon>
    </lineage>
</organism>
<dbReference type="EMBL" id="JBBWWQ010000003">
    <property type="protein sequence ID" value="KAK8951971.1"/>
    <property type="molecule type" value="Genomic_DNA"/>
</dbReference>
<feature type="transmembrane region" description="Helical" evidence="1">
    <location>
        <begin position="85"/>
        <end position="106"/>
    </location>
</feature>
<protein>
    <submittedName>
        <fullName evidence="2">Uncharacterized protein</fullName>
    </submittedName>
</protein>
<evidence type="ECO:0000313" key="3">
    <source>
        <dbReference type="Proteomes" id="UP001418222"/>
    </source>
</evidence>
<proteinExistence type="predicted"/>
<comment type="caution">
    <text evidence="2">The sequence shown here is derived from an EMBL/GenBank/DDBJ whole genome shotgun (WGS) entry which is preliminary data.</text>
</comment>
<name>A0AAP0GD64_9ASPA</name>
<evidence type="ECO:0000313" key="2">
    <source>
        <dbReference type="EMBL" id="KAK8951971.1"/>
    </source>
</evidence>
<keyword evidence="3" id="KW-1185">Reference proteome</keyword>
<accession>A0AAP0GD64</accession>
<dbReference type="Proteomes" id="UP001418222">
    <property type="component" value="Unassembled WGS sequence"/>
</dbReference>
<keyword evidence="1" id="KW-0812">Transmembrane</keyword>
<keyword evidence="1" id="KW-0472">Membrane</keyword>
<keyword evidence="1" id="KW-1133">Transmembrane helix</keyword>